<dbReference type="AlphaFoldDB" id="D5A9C2"/>
<accession>D5A9C2</accession>
<dbReference type="InterPro" id="IPR036610">
    <property type="entry name" value="PEBP-like_sf"/>
</dbReference>
<dbReference type="InterPro" id="IPR008914">
    <property type="entry name" value="PEBP"/>
</dbReference>
<dbReference type="Gene3D" id="3.90.280.10">
    <property type="entry name" value="PEBP-like"/>
    <property type="match status" value="1"/>
</dbReference>
<dbReference type="CDD" id="cd00866">
    <property type="entry name" value="PEBP_euk"/>
    <property type="match status" value="1"/>
</dbReference>
<dbReference type="InterPro" id="IPR035810">
    <property type="entry name" value="PEBP_euk"/>
</dbReference>
<dbReference type="SUPFAM" id="SSF49777">
    <property type="entry name" value="PEBP-like"/>
    <property type="match status" value="1"/>
</dbReference>
<dbReference type="Pfam" id="PF01161">
    <property type="entry name" value="PBP"/>
    <property type="match status" value="1"/>
</dbReference>
<organism evidence="1">
    <name type="scientific">Picea sitchensis</name>
    <name type="common">Sitka spruce</name>
    <name type="synonym">Pinus sitchensis</name>
    <dbReference type="NCBI Taxonomy" id="3332"/>
    <lineage>
        <taxon>Eukaryota</taxon>
        <taxon>Viridiplantae</taxon>
        <taxon>Streptophyta</taxon>
        <taxon>Embryophyta</taxon>
        <taxon>Tracheophyta</taxon>
        <taxon>Spermatophyta</taxon>
        <taxon>Pinopsida</taxon>
        <taxon>Pinidae</taxon>
        <taxon>Conifers I</taxon>
        <taxon>Pinales</taxon>
        <taxon>Pinaceae</taxon>
        <taxon>Picea</taxon>
    </lineage>
</organism>
<evidence type="ECO:0000313" key="1">
    <source>
        <dbReference type="EMBL" id="ADE76141.1"/>
    </source>
</evidence>
<protein>
    <submittedName>
        <fullName evidence="1">Uncharacterized protein</fullName>
    </submittedName>
</protein>
<dbReference type="PANTHER" id="PTHR11362:SF82">
    <property type="entry name" value="PHOSPHATIDYLETHANOLAMINE-BINDING PROTEIN 4"/>
    <property type="match status" value="1"/>
</dbReference>
<dbReference type="EMBL" id="BT122789">
    <property type="protein sequence ID" value="ADE76141.1"/>
    <property type="molecule type" value="mRNA"/>
</dbReference>
<sequence length="194" mass="21963">MAKSSGAPLNAELLKAWKIIPDVVDEVGEPFLDMRVLYRDQIEVASGLAMRLAQTQGKPRVELRGRPFESSGDLYTVMMVDPDAPSPTNPTFRNFLHWLVINIPGQTPPTSEIWETGKEVVSYMGPDPPEGCHRYVFLLFKQKGEIKVDPIEDRKLFKVEDFMKQHQLSPPMGGSYFYAKRGDELEHTGNQPPF</sequence>
<dbReference type="OMA" id="PEGCHRY"/>
<dbReference type="PANTHER" id="PTHR11362">
    <property type="entry name" value="PHOSPHATIDYLETHANOLAMINE-BINDING PROTEIN"/>
    <property type="match status" value="1"/>
</dbReference>
<proteinExistence type="evidence at transcript level"/>
<reference evidence="1" key="1">
    <citation type="submission" date="2010-04" db="EMBL/GenBank/DDBJ databases">
        <authorList>
            <person name="Reid K.E."/>
            <person name="Liao N."/>
            <person name="Chan S."/>
            <person name="Docking R."/>
            <person name="Taylor G."/>
            <person name="Moore R."/>
            <person name="Mayo M."/>
            <person name="Munro S."/>
            <person name="King J."/>
            <person name="Yanchuk A."/>
            <person name="Holt R."/>
            <person name="Jones S."/>
            <person name="Marra M."/>
            <person name="Ritland C.E."/>
            <person name="Ritland K."/>
            <person name="Bohlmann J."/>
        </authorList>
    </citation>
    <scope>NUCLEOTIDE SEQUENCE</scope>
    <source>
        <tissue evidence="1">Bud</tissue>
    </source>
</reference>
<name>D5A9C2_PICSI</name>